<dbReference type="CDD" id="cd00084">
    <property type="entry name" value="HMG-box_SF"/>
    <property type="match status" value="1"/>
</dbReference>
<dbReference type="SUPFAM" id="SSF47095">
    <property type="entry name" value="HMG-box"/>
    <property type="match status" value="1"/>
</dbReference>
<keyword evidence="4" id="KW-1185">Reference proteome</keyword>
<gene>
    <name evidence="3" type="ORF">AGERDE_LOCUS2691</name>
</gene>
<dbReference type="InterPro" id="IPR009071">
    <property type="entry name" value="HMG_box_dom"/>
</dbReference>
<keyword evidence="1" id="KW-0238">DNA-binding</keyword>
<name>A0A9N8VXQ0_9GLOM</name>
<evidence type="ECO:0000313" key="4">
    <source>
        <dbReference type="Proteomes" id="UP000789831"/>
    </source>
</evidence>
<dbReference type="OrthoDB" id="6247875at2759"/>
<dbReference type="EMBL" id="CAJVPL010000233">
    <property type="protein sequence ID" value="CAG8470016.1"/>
    <property type="molecule type" value="Genomic_DNA"/>
</dbReference>
<feature type="DNA-binding region" description="HMG box" evidence="1">
    <location>
        <begin position="37"/>
        <end position="106"/>
    </location>
</feature>
<sequence>MASNIPIFVLDIPYIPYKPPCLQVEYFLKKKRDGNIQEKAPNPFMVFRACIVAELKELNIKTSGATEVSSLASYHWKMLPEDQKEPYKEITSELKKIQQELHQAESYINPSHHDNLHGEWYQNTSNHQDLHQNNLHGEWDHNTFNNQEFQQDGGMVSNQF</sequence>
<dbReference type="Pfam" id="PF00505">
    <property type="entry name" value="HMG_box"/>
    <property type="match status" value="1"/>
</dbReference>
<dbReference type="PROSITE" id="PS50118">
    <property type="entry name" value="HMG_BOX_2"/>
    <property type="match status" value="1"/>
</dbReference>
<keyword evidence="1" id="KW-0539">Nucleus</keyword>
<protein>
    <submittedName>
        <fullName evidence="3">4467_t:CDS:1</fullName>
    </submittedName>
</protein>
<accession>A0A9N8VXQ0</accession>
<dbReference type="SMART" id="SM00398">
    <property type="entry name" value="HMG"/>
    <property type="match status" value="1"/>
</dbReference>
<dbReference type="Proteomes" id="UP000789831">
    <property type="component" value="Unassembled WGS sequence"/>
</dbReference>
<dbReference type="GO" id="GO:0005634">
    <property type="term" value="C:nucleus"/>
    <property type="evidence" value="ECO:0007669"/>
    <property type="project" value="UniProtKB-UniRule"/>
</dbReference>
<dbReference type="AlphaFoldDB" id="A0A9N8VXQ0"/>
<reference evidence="3" key="1">
    <citation type="submission" date="2021-06" db="EMBL/GenBank/DDBJ databases">
        <authorList>
            <person name="Kallberg Y."/>
            <person name="Tangrot J."/>
            <person name="Rosling A."/>
        </authorList>
    </citation>
    <scope>NUCLEOTIDE SEQUENCE</scope>
    <source>
        <strain evidence="3">MT106</strain>
    </source>
</reference>
<dbReference type="InterPro" id="IPR036910">
    <property type="entry name" value="HMG_box_dom_sf"/>
</dbReference>
<dbReference type="Gene3D" id="1.10.30.10">
    <property type="entry name" value="High mobility group box domain"/>
    <property type="match status" value="1"/>
</dbReference>
<evidence type="ECO:0000259" key="2">
    <source>
        <dbReference type="PROSITE" id="PS50118"/>
    </source>
</evidence>
<feature type="domain" description="HMG box" evidence="2">
    <location>
        <begin position="37"/>
        <end position="106"/>
    </location>
</feature>
<proteinExistence type="predicted"/>
<evidence type="ECO:0000313" key="3">
    <source>
        <dbReference type="EMBL" id="CAG8470016.1"/>
    </source>
</evidence>
<comment type="caution">
    <text evidence="3">The sequence shown here is derived from an EMBL/GenBank/DDBJ whole genome shotgun (WGS) entry which is preliminary data.</text>
</comment>
<dbReference type="GO" id="GO:0003677">
    <property type="term" value="F:DNA binding"/>
    <property type="evidence" value="ECO:0007669"/>
    <property type="project" value="UniProtKB-UniRule"/>
</dbReference>
<evidence type="ECO:0000256" key="1">
    <source>
        <dbReference type="PROSITE-ProRule" id="PRU00267"/>
    </source>
</evidence>
<organism evidence="3 4">
    <name type="scientific">Ambispora gerdemannii</name>
    <dbReference type="NCBI Taxonomy" id="144530"/>
    <lineage>
        <taxon>Eukaryota</taxon>
        <taxon>Fungi</taxon>
        <taxon>Fungi incertae sedis</taxon>
        <taxon>Mucoromycota</taxon>
        <taxon>Glomeromycotina</taxon>
        <taxon>Glomeromycetes</taxon>
        <taxon>Archaeosporales</taxon>
        <taxon>Ambisporaceae</taxon>
        <taxon>Ambispora</taxon>
    </lineage>
</organism>